<dbReference type="GO" id="GO:0006826">
    <property type="term" value="P:iron ion transport"/>
    <property type="evidence" value="ECO:0007669"/>
    <property type="project" value="UniProtKB-KW"/>
</dbReference>
<dbReference type="InterPro" id="IPR038729">
    <property type="entry name" value="Rad50/SbcC_AAA"/>
</dbReference>
<keyword evidence="5" id="KW-0547">Nucleotide-binding</keyword>
<gene>
    <name evidence="11" type="ORF">H9702_02540</name>
</gene>
<dbReference type="InterPro" id="IPR003959">
    <property type="entry name" value="ATPase_AAA_core"/>
</dbReference>
<keyword evidence="9" id="KW-0472">Membrane</keyword>
<dbReference type="SMART" id="SM00382">
    <property type="entry name" value="AAA"/>
    <property type="match status" value="1"/>
</dbReference>
<keyword evidence="2" id="KW-0813">Transport</keyword>
<evidence type="ECO:0000256" key="2">
    <source>
        <dbReference type="ARBA" id="ARBA00022448"/>
    </source>
</evidence>
<dbReference type="InterPro" id="IPR051535">
    <property type="entry name" value="Siderophore_ABC-ATPase"/>
</dbReference>
<evidence type="ECO:0000256" key="6">
    <source>
        <dbReference type="ARBA" id="ARBA00022840"/>
    </source>
</evidence>
<keyword evidence="6" id="KW-0067">ATP-binding</keyword>
<protein>
    <submittedName>
        <fullName evidence="11">AAA family ATPase</fullName>
    </submittedName>
</protein>
<evidence type="ECO:0000256" key="9">
    <source>
        <dbReference type="ARBA" id="ARBA00023136"/>
    </source>
</evidence>
<evidence type="ECO:0000256" key="5">
    <source>
        <dbReference type="ARBA" id="ARBA00022741"/>
    </source>
</evidence>
<dbReference type="GO" id="GO:0016887">
    <property type="term" value="F:ATP hydrolysis activity"/>
    <property type="evidence" value="ECO:0007669"/>
    <property type="project" value="InterPro"/>
</dbReference>
<keyword evidence="3" id="KW-1003">Cell membrane</keyword>
<dbReference type="Proteomes" id="UP000823896">
    <property type="component" value="Unassembled WGS sequence"/>
</dbReference>
<dbReference type="Pfam" id="PF13476">
    <property type="entry name" value="AAA_23"/>
    <property type="match status" value="1"/>
</dbReference>
<reference evidence="11" key="2">
    <citation type="submission" date="2021-04" db="EMBL/GenBank/DDBJ databases">
        <authorList>
            <person name="Gilroy R."/>
        </authorList>
    </citation>
    <scope>NUCLEOTIDE SEQUENCE</scope>
    <source>
        <strain evidence="11">CHK187-11901</strain>
    </source>
</reference>
<reference evidence="11" key="1">
    <citation type="journal article" date="2021" name="PeerJ">
        <title>Extensive microbial diversity within the chicken gut microbiome revealed by metagenomics and culture.</title>
        <authorList>
            <person name="Gilroy R."/>
            <person name="Ravi A."/>
            <person name="Getino M."/>
            <person name="Pursley I."/>
            <person name="Horton D.L."/>
            <person name="Alikhan N.F."/>
            <person name="Baker D."/>
            <person name="Gharbi K."/>
            <person name="Hall N."/>
            <person name="Watson M."/>
            <person name="Adriaenssens E.M."/>
            <person name="Foster-Nyarko E."/>
            <person name="Jarju S."/>
            <person name="Secka A."/>
            <person name="Antonio M."/>
            <person name="Oren A."/>
            <person name="Chaudhuri R.R."/>
            <person name="La Ragione R."/>
            <person name="Hildebrand F."/>
            <person name="Pallen M.J."/>
        </authorList>
    </citation>
    <scope>NUCLEOTIDE SEQUENCE</scope>
    <source>
        <strain evidence="11">CHK187-11901</strain>
    </source>
</reference>
<proteinExistence type="predicted"/>
<dbReference type="SUPFAM" id="SSF52540">
    <property type="entry name" value="P-loop containing nucleoside triphosphate hydrolases"/>
    <property type="match status" value="1"/>
</dbReference>
<dbReference type="PROSITE" id="PS50893">
    <property type="entry name" value="ABC_TRANSPORTER_2"/>
    <property type="match status" value="1"/>
</dbReference>
<dbReference type="Pfam" id="PF13304">
    <property type="entry name" value="AAA_21"/>
    <property type="match status" value="1"/>
</dbReference>
<accession>A0A9D2NRC2</accession>
<dbReference type="InterPro" id="IPR027417">
    <property type="entry name" value="P-loop_NTPase"/>
</dbReference>
<dbReference type="PANTHER" id="PTHR42771:SF2">
    <property type="entry name" value="IRON(3+)-HYDROXAMATE IMPORT ATP-BINDING PROTEIN FHUC"/>
    <property type="match status" value="1"/>
</dbReference>
<dbReference type="Gene3D" id="3.40.50.300">
    <property type="entry name" value="P-loop containing nucleotide triphosphate hydrolases"/>
    <property type="match status" value="2"/>
</dbReference>
<evidence type="ECO:0000259" key="10">
    <source>
        <dbReference type="PROSITE" id="PS50893"/>
    </source>
</evidence>
<dbReference type="AlphaFoldDB" id="A0A9D2NRC2"/>
<name>A0A9D2NRC2_9FIRM</name>
<keyword evidence="4" id="KW-0410">Iron transport</keyword>
<dbReference type="PANTHER" id="PTHR42771">
    <property type="entry name" value="IRON(3+)-HYDROXAMATE IMPORT ATP-BINDING PROTEIN FHUC"/>
    <property type="match status" value="1"/>
</dbReference>
<evidence type="ECO:0000256" key="7">
    <source>
        <dbReference type="ARBA" id="ARBA00023004"/>
    </source>
</evidence>
<evidence type="ECO:0000313" key="11">
    <source>
        <dbReference type="EMBL" id="HJC35993.1"/>
    </source>
</evidence>
<comment type="subcellular location">
    <subcellularLocation>
        <location evidence="1">Cell membrane</location>
        <topology evidence="1">Peripheral membrane protein</topology>
    </subcellularLocation>
</comment>
<comment type="caution">
    <text evidence="11">The sequence shown here is derived from an EMBL/GenBank/DDBJ whole genome shotgun (WGS) entry which is preliminary data.</text>
</comment>
<keyword evidence="7" id="KW-0408">Iron</keyword>
<dbReference type="GO" id="GO:0005886">
    <property type="term" value="C:plasma membrane"/>
    <property type="evidence" value="ECO:0007669"/>
    <property type="project" value="UniProtKB-SubCell"/>
</dbReference>
<feature type="domain" description="ABC transporter" evidence="10">
    <location>
        <begin position="11"/>
        <end position="230"/>
    </location>
</feature>
<dbReference type="InterPro" id="IPR003439">
    <property type="entry name" value="ABC_transporter-like_ATP-bd"/>
</dbReference>
<evidence type="ECO:0000256" key="1">
    <source>
        <dbReference type="ARBA" id="ARBA00004202"/>
    </source>
</evidence>
<evidence type="ECO:0000256" key="4">
    <source>
        <dbReference type="ARBA" id="ARBA00022496"/>
    </source>
</evidence>
<keyword evidence="8" id="KW-0406">Ion transport</keyword>
<dbReference type="GO" id="GO:0005524">
    <property type="term" value="F:ATP binding"/>
    <property type="evidence" value="ECO:0007669"/>
    <property type="project" value="UniProtKB-KW"/>
</dbReference>
<evidence type="ECO:0000256" key="3">
    <source>
        <dbReference type="ARBA" id="ARBA00022475"/>
    </source>
</evidence>
<sequence length="241" mass="26818">MVNSVITDIKIRWEDIAEDSWLRQIPALQGLVHLAFTGHLTIFTGENGSGKSTLLEAMAIAAGFNPEGGTRNYHFATRDSHSSLHQALTLIRRPPMLRGGYFLRAESFYQTATMEEAYADAQHPSKKYHERSHGESFLALADDQFGRPGLFFLDEPEAALSWQRQLTLALMISESIALGSQIIIATHSPLLMAIPGACLLHFGQNGIAPCTVEETESWQIMELLVSRRDLLFAHLLKKADK</sequence>
<dbReference type="InterPro" id="IPR003593">
    <property type="entry name" value="AAA+_ATPase"/>
</dbReference>
<dbReference type="EMBL" id="DWWM01000014">
    <property type="protein sequence ID" value="HJC35993.1"/>
    <property type="molecule type" value="Genomic_DNA"/>
</dbReference>
<dbReference type="GO" id="GO:0006302">
    <property type="term" value="P:double-strand break repair"/>
    <property type="evidence" value="ECO:0007669"/>
    <property type="project" value="InterPro"/>
</dbReference>
<evidence type="ECO:0000313" key="12">
    <source>
        <dbReference type="Proteomes" id="UP000823896"/>
    </source>
</evidence>
<organism evidence="11 12">
    <name type="scientific">Candidatus Merdibacter merdavium</name>
    <dbReference type="NCBI Taxonomy" id="2838692"/>
    <lineage>
        <taxon>Bacteria</taxon>
        <taxon>Bacillati</taxon>
        <taxon>Bacillota</taxon>
        <taxon>Erysipelotrichia</taxon>
        <taxon>Erysipelotrichales</taxon>
        <taxon>Erysipelotrichaceae</taxon>
        <taxon>Merdibacter</taxon>
    </lineage>
</organism>
<evidence type="ECO:0000256" key="8">
    <source>
        <dbReference type="ARBA" id="ARBA00023065"/>
    </source>
</evidence>